<dbReference type="EMBL" id="MG148339">
    <property type="protein sequence ID" value="AWQ64269.1"/>
    <property type="molecule type" value="Genomic_DNA"/>
</dbReference>
<dbReference type="InterPro" id="IPR010979">
    <property type="entry name" value="Ribosomal_uS13-like_H2TH"/>
</dbReference>
<dbReference type="PIRSF" id="PIRSF002134">
    <property type="entry name" value="Ribosomal_S13"/>
    <property type="match status" value="1"/>
</dbReference>
<dbReference type="AlphaFoldDB" id="A0A2U9GIS9"/>
<dbReference type="RefSeq" id="YP_009495539.1">
    <property type="nucleotide sequence ID" value="NC_037989.1"/>
</dbReference>
<dbReference type="GO" id="GO:0003735">
    <property type="term" value="F:structural constituent of ribosome"/>
    <property type="evidence" value="ECO:0007669"/>
    <property type="project" value="InterPro"/>
</dbReference>
<keyword evidence="2 4" id="KW-0689">Ribosomal protein</keyword>
<geneLocation type="mitochondrion" evidence="5"/>
<dbReference type="SUPFAM" id="SSF46946">
    <property type="entry name" value="S13-like H2TH domain"/>
    <property type="match status" value="1"/>
</dbReference>
<dbReference type="GO" id="GO:0003723">
    <property type="term" value="F:RNA binding"/>
    <property type="evidence" value="ECO:0007669"/>
    <property type="project" value="InterPro"/>
</dbReference>
<dbReference type="PROSITE" id="PS50159">
    <property type="entry name" value="RIBOSOMAL_S13_2"/>
    <property type="match status" value="1"/>
</dbReference>
<comment type="similarity">
    <text evidence="1 4">Belongs to the universal ribosomal protein uS13 family.</text>
</comment>
<evidence type="ECO:0000256" key="1">
    <source>
        <dbReference type="ARBA" id="ARBA00008080"/>
    </source>
</evidence>
<keyword evidence="3 4" id="KW-0687">Ribonucleoprotein</keyword>
<dbReference type="Gene3D" id="4.10.910.10">
    <property type="entry name" value="30s ribosomal protein s13, domain 2"/>
    <property type="match status" value="1"/>
</dbReference>
<sequence length="114" mass="13178">MVYLLETKLLETKSIFFALSTIYGIGKTQSFLICKRLGFSINLKVKHLSNDQIIKILKLIEVSNLRVTSELKKIQILILKRLINIKSYRGLRRIKGLPVRGQRTHTNARSARKK</sequence>
<proteinExistence type="inferred from homology"/>
<dbReference type="PANTHER" id="PTHR10871">
    <property type="entry name" value="30S RIBOSOMAL PROTEIN S13/40S RIBOSOMAL PROTEIN S18"/>
    <property type="match status" value="1"/>
</dbReference>
<evidence type="ECO:0000313" key="5">
    <source>
        <dbReference type="EMBL" id="AWQ64269.1"/>
    </source>
</evidence>
<gene>
    <name evidence="5" type="primary">rps13</name>
</gene>
<accession>A0A2U9GIS9</accession>
<dbReference type="GO" id="GO:0015935">
    <property type="term" value="C:small ribosomal subunit"/>
    <property type="evidence" value="ECO:0007669"/>
    <property type="project" value="TreeGrafter"/>
</dbReference>
<protein>
    <submittedName>
        <fullName evidence="5">Ribosomal protein S13</fullName>
    </submittedName>
</protein>
<dbReference type="Gene3D" id="1.10.8.50">
    <property type="match status" value="1"/>
</dbReference>
<reference evidence="5" key="1">
    <citation type="journal article" date="2018" name="Genome Biol. Evol.">
        <title>Recurrent loss, horizontal transfer, and the obscure origins of mitochondrial introns in diatoms (Bacillariophyta).</title>
        <authorList>
            <person name="Guillory W.X."/>
            <person name="Onyshchenko A."/>
            <person name="Ruck E.C."/>
            <person name="Parks M."/>
            <person name="Nakov T."/>
            <person name="Wickett N.J."/>
            <person name="Alverson A.J."/>
        </authorList>
    </citation>
    <scope>NUCLEOTIDE SEQUENCE</scope>
</reference>
<dbReference type="GO" id="GO:0005739">
    <property type="term" value="C:mitochondrion"/>
    <property type="evidence" value="ECO:0007669"/>
    <property type="project" value="TreeGrafter"/>
</dbReference>
<dbReference type="InterPro" id="IPR027437">
    <property type="entry name" value="Rbsml_uS13_C"/>
</dbReference>
<evidence type="ECO:0000256" key="2">
    <source>
        <dbReference type="ARBA" id="ARBA00022980"/>
    </source>
</evidence>
<dbReference type="Pfam" id="PF00416">
    <property type="entry name" value="Ribosomal_S13"/>
    <property type="match status" value="1"/>
</dbReference>
<dbReference type="PANTHER" id="PTHR10871:SF1">
    <property type="entry name" value="SMALL RIBOSOMAL SUBUNIT PROTEIN US13M"/>
    <property type="match status" value="1"/>
</dbReference>
<keyword evidence="5" id="KW-0496">Mitochondrion</keyword>
<dbReference type="GO" id="GO:0006412">
    <property type="term" value="P:translation"/>
    <property type="evidence" value="ECO:0007669"/>
    <property type="project" value="InterPro"/>
</dbReference>
<organism evidence="5">
    <name type="scientific">Psammoneis japonica</name>
    <dbReference type="NCBI Taxonomy" id="517775"/>
    <lineage>
        <taxon>Eukaryota</taxon>
        <taxon>Sar</taxon>
        <taxon>Stramenopiles</taxon>
        <taxon>Ochrophyta</taxon>
        <taxon>Bacillariophyta</taxon>
        <taxon>Mediophyceae</taxon>
        <taxon>Biddulphiophycidae</taxon>
        <taxon>Triceratiales</taxon>
        <taxon>Plagiogrammaceae</taxon>
        <taxon>Psammoneis</taxon>
    </lineage>
</organism>
<evidence type="ECO:0000256" key="4">
    <source>
        <dbReference type="RuleBase" id="RU003830"/>
    </source>
</evidence>
<dbReference type="InterPro" id="IPR001892">
    <property type="entry name" value="Ribosomal_uS13"/>
</dbReference>
<dbReference type="GeneID" id="36957528"/>
<evidence type="ECO:0000256" key="3">
    <source>
        <dbReference type="ARBA" id="ARBA00023274"/>
    </source>
</evidence>
<name>A0A2U9GIS9_9STRA</name>